<name>A0A934RZP3_9BACT</name>
<sequence>MNRFFLISAIFLVFASLLSSAPLAVVDLKSEHLENPIQLDVERPQLSWKLVAESNSDRGRGQSAYRVLVASSKELLQEERGDLWDSGRVESDDSVLIRYAGEALVSRQACYWKVRVWDESGVESDWSKHARWTMALLEVEDWEGSDWIGLGEDTRTSSLAEREFVAPRDSPGMMRSYASPLLRKEIVLSKPIARAMAYVAGVGYSEFYLNGEKVGDAVLDPGQTNYETHTLYVTHDITDALRKGRNALGLWLGSGFFGQNVAWKHDFDYGQPRARAKLFVEYEDGTSEVFGTDASWKATVSPIVFDNVYWGETYDARLEIPEWASVACDESEWQDAVVLEEPCPTDRLRSQLIAPIRVQREIEAVEVKDVGNGTYVVDFGENLAGWVAIDVELEAGEILTLTAGEVMEPDGITVNTGTSGGAPGRKQEMIYVGKGEGRERWSPRFSYHGFQYVEVSGLRSPPKKSDFTAKLVHSEIETTGSFSCSEETLNRQYEITQRTLEANWHSIPEDCPAREKCGWLGDAHATSDISFYGYDMTRFLGKYLRDIEDSLKTNARYDQVVGHGPGIPTFVAPGKRVTDRPAEIDWAVAYVILNWDLYLHTGDVDVFARHYQNIKNFVAYFESMRGPNEILPSGLGDWCPPLWDRKHAPEYMLCHPHVSGTAFFYRTLQIAGDMAEVFGDKVYGDYCSKLAADVKDAFNEAYLVEGGAEDSLFYGSQTATVMALKFGMVPEERIDAVVRGLVHDIEVEHQGHYTVGIHGLRHIYTVLSDYGHEALVARMLVDRSFPGPGYLVDHGFSTWPERQFNWDEEPRYRNSMNHPMQGGFAAFFYEGVGGIRPLYEGAGYKTFELRPRLTRELEWARVSKETPYGIIKSDWKRTRGGLAWEIEVPINSTGVVYLPVADLRKVTESGMPLSQVDGVLSVEPALDARRDSLKVTLGSGRYSFLVGKESI</sequence>
<keyword evidence="10" id="KW-1185">Reference proteome</keyword>
<evidence type="ECO:0000259" key="8">
    <source>
        <dbReference type="Pfam" id="PF17390"/>
    </source>
</evidence>
<keyword evidence="4" id="KW-0732">Signal</keyword>
<dbReference type="InterPro" id="IPR013783">
    <property type="entry name" value="Ig-like_fold"/>
</dbReference>
<dbReference type="Pfam" id="PF17389">
    <property type="entry name" value="Bac_rhamnosid6H"/>
    <property type="match status" value="1"/>
</dbReference>
<proteinExistence type="predicted"/>
<feature type="domain" description="Alpha-L-rhamnosidase concanavalin-like" evidence="5">
    <location>
        <begin position="370"/>
        <end position="473"/>
    </location>
</feature>
<evidence type="ECO:0000256" key="3">
    <source>
        <dbReference type="ARBA" id="ARBA00022801"/>
    </source>
</evidence>
<dbReference type="Pfam" id="PF08531">
    <property type="entry name" value="Bac_rhamnosid_N"/>
    <property type="match status" value="1"/>
</dbReference>
<comment type="caution">
    <text evidence="9">The sequence shown here is derived from an EMBL/GenBank/DDBJ whole genome shotgun (WGS) entry which is preliminary data.</text>
</comment>
<dbReference type="Gene3D" id="1.50.10.10">
    <property type="match status" value="1"/>
</dbReference>
<feature type="domain" description="Alpha-L-rhamnosidase six-hairpin glycosidase" evidence="7">
    <location>
        <begin position="478"/>
        <end position="832"/>
    </location>
</feature>
<accession>A0A934RZP3</accession>
<dbReference type="Gene3D" id="2.60.120.260">
    <property type="entry name" value="Galactose-binding domain-like"/>
    <property type="match status" value="2"/>
</dbReference>
<dbReference type="PIRSF" id="PIRSF010631">
    <property type="entry name" value="A-rhamnsds"/>
    <property type="match status" value="1"/>
</dbReference>
<dbReference type="PANTHER" id="PTHR33307">
    <property type="entry name" value="ALPHA-RHAMNOSIDASE (EUROFUNG)"/>
    <property type="match status" value="1"/>
</dbReference>
<feature type="signal peptide" evidence="4">
    <location>
        <begin position="1"/>
        <end position="24"/>
    </location>
</feature>
<evidence type="ECO:0000256" key="4">
    <source>
        <dbReference type="SAM" id="SignalP"/>
    </source>
</evidence>
<evidence type="ECO:0000259" key="7">
    <source>
        <dbReference type="Pfam" id="PF17389"/>
    </source>
</evidence>
<dbReference type="InterPro" id="IPR008902">
    <property type="entry name" value="Rhamnosid_concanavalin"/>
</dbReference>
<keyword evidence="3 9" id="KW-0378">Hydrolase</keyword>
<dbReference type="SUPFAM" id="SSF48208">
    <property type="entry name" value="Six-hairpin glycosidases"/>
    <property type="match status" value="1"/>
</dbReference>
<dbReference type="InterPro" id="IPR035396">
    <property type="entry name" value="Bac_rhamnosid6H"/>
</dbReference>
<evidence type="ECO:0000313" key="10">
    <source>
        <dbReference type="Proteomes" id="UP000617628"/>
    </source>
</evidence>
<feature type="domain" description="Alpha-L-rhamnosidase C-terminal" evidence="8">
    <location>
        <begin position="834"/>
        <end position="909"/>
    </location>
</feature>
<dbReference type="EC" id="3.2.1.40" evidence="2"/>
<dbReference type="PANTHER" id="PTHR33307:SF6">
    <property type="entry name" value="ALPHA-RHAMNOSIDASE (EUROFUNG)-RELATED"/>
    <property type="match status" value="1"/>
</dbReference>
<evidence type="ECO:0000259" key="5">
    <source>
        <dbReference type="Pfam" id="PF05592"/>
    </source>
</evidence>
<dbReference type="Proteomes" id="UP000617628">
    <property type="component" value="Unassembled WGS sequence"/>
</dbReference>
<dbReference type="Gene3D" id="2.60.40.10">
    <property type="entry name" value="Immunoglobulins"/>
    <property type="match status" value="1"/>
</dbReference>
<reference evidence="9" key="1">
    <citation type="submission" date="2021-01" db="EMBL/GenBank/DDBJ databases">
        <title>Modified the classification status of verrucomicrobia.</title>
        <authorList>
            <person name="Feng X."/>
        </authorList>
    </citation>
    <scope>NUCLEOTIDE SEQUENCE</scope>
    <source>
        <strain evidence="9">KCTC 13126</strain>
    </source>
</reference>
<dbReference type="InterPro" id="IPR016007">
    <property type="entry name" value="Alpha_rhamnosid"/>
</dbReference>
<dbReference type="GO" id="GO:0030596">
    <property type="term" value="F:alpha-L-rhamnosidase activity"/>
    <property type="evidence" value="ECO:0007669"/>
    <property type="project" value="UniProtKB-EC"/>
</dbReference>
<dbReference type="RefSeq" id="WP_200354655.1">
    <property type="nucleotide sequence ID" value="NZ_JAENIL010000009.1"/>
</dbReference>
<dbReference type="Pfam" id="PF05592">
    <property type="entry name" value="Bac_rhamnosid"/>
    <property type="match status" value="1"/>
</dbReference>
<gene>
    <name evidence="9" type="ORF">JIN87_06125</name>
</gene>
<feature type="chain" id="PRO_5038141212" description="alpha-L-rhamnosidase" evidence="4">
    <location>
        <begin position="25"/>
        <end position="951"/>
    </location>
</feature>
<dbReference type="Pfam" id="PF25788">
    <property type="entry name" value="Ig_Rha78A_N"/>
    <property type="match status" value="1"/>
</dbReference>
<feature type="domain" description="Bacterial alpha-L-rhamnosidase N-terminal" evidence="6">
    <location>
        <begin position="190"/>
        <end position="359"/>
    </location>
</feature>
<evidence type="ECO:0000259" key="6">
    <source>
        <dbReference type="Pfam" id="PF08531"/>
    </source>
</evidence>
<dbReference type="InterPro" id="IPR008928">
    <property type="entry name" value="6-hairpin_glycosidase_sf"/>
</dbReference>
<dbReference type="AlphaFoldDB" id="A0A934RZP3"/>
<organism evidence="9 10">
    <name type="scientific">Pelagicoccus mobilis</name>
    <dbReference type="NCBI Taxonomy" id="415221"/>
    <lineage>
        <taxon>Bacteria</taxon>
        <taxon>Pseudomonadati</taxon>
        <taxon>Verrucomicrobiota</taxon>
        <taxon>Opitutia</taxon>
        <taxon>Puniceicoccales</taxon>
        <taxon>Pelagicoccaceae</taxon>
        <taxon>Pelagicoccus</taxon>
    </lineage>
</organism>
<dbReference type="InterPro" id="IPR013737">
    <property type="entry name" value="Bac_rhamnosid_N"/>
</dbReference>
<dbReference type="Pfam" id="PF17390">
    <property type="entry name" value="Bac_rhamnosid_C"/>
    <property type="match status" value="1"/>
</dbReference>
<dbReference type="Gene3D" id="2.60.420.10">
    <property type="entry name" value="Maltose phosphorylase, domain 3"/>
    <property type="match status" value="1"/>
</dbReference>
<dbReference type="InterPro" id="IPR035398">
    <property type="entry name" value="Bac_rhamnosid_C"/>
</dbReference>
<evidence type="ECO:0000256" key="1">
    <source>
        <dbReference type="ARBA" id="ARBA00001445"/>
    </source>
</evidence>
<comment type="catalytic activity">
    <reaction evidence="1">
        <text>Hydrolysis of terminal non-reducing alpha-L-rhamnose residues in alpha-L-rhamnosides.</text>
        <dbReference type="EC" id="3.2.1.40"/>
    </reaction>
</comment>
<protein>
    <recommendedName>
        <fullName evidence="2">alpha-L-rhamnosidase</fullName>
        <ecNumber evidence="2">3.2.1.40</ecNumber>
    </recommendedName>
</protein>
<evidence type="ECO:0000256" key="2">
    <source>
        <dbReference type="ARBA" id="ARBA00012652"/>
    </source>
</evidence>
<dbReference type="GO" id="GO:0005975">
    <property type="term" value="P:carbohydrate metabolic process"/>
    <property type="evidence" value="ECO:0007669"/>
    <property type="project" value="InterPro"/>
</dbReference>
<dbReference type="EMBL" id="JAENIL010000009">
    <property type="protein sequence ID" value="MBK1876438.1"/>
    <property type="molecule type" value="Genomic_DNA"/>
</dbReference>
<evidence type="ECO:0000313" key="9">
    <source>
        <dbReference type="EMBL" id="MBK1876438.1"/>
    </source>
</evidence>
<dbReference type="InterPro" id="IPR012341">
    <property type="entry name" value="6hp_glycosidase-like_sf"/>
</dbReference>